<evidence type="ECO:0000259" key="3">
    <source>
        <dbReference type="PROSITE" id="PS50977"/>
    </source>
</evidence>
<dbReference type="InterPro" id="IPR050109">
    <property type="entry name" value="HTH-type_TetR-like_transc_reg"/>
</dbReference>
<dbReference type="Pfam" id="PF00440">
    <property type="entry name" value="TetR_N"/>
    <property type="match status" value="1"/>
</dbReference>
<dbReference type="PANTHER" id="PTHR30055:SF226">
    <property type="entry name" value="HTH-TYPE TRANSCRIPTIONAL REGULATOR PKSA"/>
    <property type="match status" value="1"/>
</dbReference>
<dbReference type="RefSeq" id="WP_150893658.1">
    <property type="nucleotide sequence ID" value="NZ_VYUY01000014.1"/>
</dbReference>
<reference evidence="5" key="1">
    <citation type="submission" date="2019-09" db="EMBL/GenBank/DDBJ databases">
        <title>Mumia zhuanghuii sp. nov. isolated from the intestinal contents of plateau pika (Ochotona curzoniae) in the Qinghai-Tibet plateau of China.</title>
        <authorList>
            <person name="Tian Z."/>
        </authorList>
    </citation>
    <scope>NUCLEOTIDE SEQUENCE [LARGE SCALE GENOMIC DNA]</scope>
    <source>
        <strain evidence="5">L-033</strain>
    </source>
</reference>
<gene>
    <name evidence="4" type="ORF">F6B40_10190</name>
</gene>
<dbReference type="InterPro" id="IPR001647">
    <property type="entry name" value="HTH_TetR"/>
</dbReference>
<dbReference type="EMBL" id="VYUY01000014">
    <property type="protein sequence ID" value="KAA9132864.1"/>
    <property type="molecule type" value="Genomic_DNA"/>
</dbReference>
<dbReference type="InterPro" id="IPR009057">
    <property type="entry name" value="Homeodomain-like_sf"/>
</dbReference>
<dbReference type="Gene3D" id="1.10.357.10">
    <property type="entry name" value="Tetracycline Repressor, domain 2"/>
    <property type="match status" value="1"/>
</dbReference>
<name>A0A5N0TEI3_9MICO</name>
<dbReference type="PANTHER" id="PTHR30055">
    <property type="entry name" value="HTH-TYPE TRANSCRIPTIONAL REGULATOR RUTR"/>
    <property type="match status" value="1"/>
</dbReference>
<dbReference type="PRINTS" id="PR00455">
    <property type="entry name" value="HTHTETR"/>
</dbReference>
<dbReference type="Gene3D" id="1.10.10.60">
    <property type="entry name" value="Homeodomain-like"/>
    <property type="match status" value="1"/>
</dbReference>
<dbReference type="GO" id="GO:0003700">
    <property type="term" value="F:DNA-binding transcription factor activity"/>
    <property type="evidence" value="ECO:0007669"/>
    <property type="project" value="TreeGrafter"/>
</dbReference>
<feature type="domain" description="HTH tetR-type" evidence="3">
    <location>
        <begin position="14"/>
        <end position="74"/>
    </location>
</feature>
<comment type="caution">
    <text evidence="4">The sequence shown here is derived from an EMBL/GenBank/DDBJ whole genome shotgun (WGS) entry which is preliminary data.</text>
</comment>
<protein>
    <submittedName>
        <fullName evidence="4">TetR/AcrR family transcriptional regulator</fullName>
    </submittedName>
</protein>
<dbReference type="GO" id="GO:0000976">
    <property type="term" value="F:transcription cis-regulatory region binding"/>
    <property type="evidence" value="ECO:0007669"/>
    <property type="project" value="TreeGrafter"/>
</dbReference>
<evidence type="ECO:0000313" key="4">
    <source>
        <dbReference type="EMBL" id="KAA9132864.1"/>
    </source>
</evidence>
<sequence length="191" mass="20927">MPKITAPTVAEHRVAQRAALVQAAESVLRESGLAGINPRVVCERAGMARSSFYDYFPSKDDLIVAVAIEAFERWDREIEEALEGIETPEARLEALVEATMRMTADGEHDIAAPLRQAELSPTRFEDLMVLHDALLRPMNQAITDLGVPDPDRAAMLANGLLGSGVQLVQHGVDPRTVARDVYRMLTRGLLA</sequence>
<keyword evidence="1 2" id="KW-0238">DNA-binding</keyword>
<dbReference type="SUPFAM" id="SSF46689">
    <property type="entry name" value="Homeodomain-like"/>
    <property type="match status" value="1"/>
</dbReference>
<evidence type="ECO:0000313" key="5">
    <source>
        <dbReference type="Proteomes" id="UP000326838"/>
    </source>
</evidence>
<dbReference type="AlphaFoldDB" id="A0A5N0TEI3"/>
<evidence type="ECO:0000256" key="2">
    <source>
        <dbReference type="PROSITE-ProRule" id="PRU00335"/>
    </source>
</evidence>
<proteinExistence type="predicted"/>
<keyword evidence="5" id="KW-1185">Reference proteome</keyword>
<dbReference type="Proteomes" id="UP000326838">
    <property type="component" value="Unassembled WGS sequence"/>
</dbReference>
<feature type="DNA-binding region" description="H-T-H motif" evidence="2">
    <location>
        <begin position="37"/>
        <end position="56"/>
    </location>
</feature>
<accession>A0A5N0TEI3</accession>
<dbReference type="PROSITE" id="PS50977">
    <property type="entry name" value="HTH_TETR_2"/>
    <property type="match status" value="1"/>
</dbReference>
<evidence type="ECO:0000256" key="1">
    <source>
        <dbReference type="ARBA" id="ARBA00023125"/>
    </source>
</evidence>
<organism evidence="4 5">
    <name type="scientific">Microbacterium caowuchunii</name>
    <dbReference type="NCBI Taxonomy" id="2614638"/>
    <lineage>
        <taxon>Bacteria</taxon>
        <taxon>Bacillati</taxon>
        <taxon>Actinomycetota</taxon>
        <taxon>Actinomycetes</taxon>
        <taxon>Micrococcales</taxon>
        <taxon>Microbacteriaceae</taxon>
        <taxon>Microbacterium</taxon>
    </lineage>
</organism>